<comment type="caution">
    <text evidence="1">The sequence shown here is derived from an EMBL/GenBank/DDBJ whole genome shotgun (WGS) entry which is preliminary data.</text>
</comment>
<evidence type="ECO:0000313" key="1">
    <source>
        <dbReference type="EMBL" id="GFN84247.1"/>
    </source>
</evidence>
<organism evidence="1 2">
    <name type="scientific">Plakobranchus ocellatus</name>
    <dbReference type="NCBI Taxonomy" id="259542"/>
    <lineage>
        <taxon>Eukaryota</taxon>
        <taxon>Metazoa</taxon>
        <taxon>Spiralia</taxon>
        <taxon>Lophotrochozoa</taxon>
        <taxon>Mollusca</taxon>
        <taxon>Gastropoda</taxon>
        <taxon>Heterobranchia</taxon>
        <taxon>Euthyneura</taxon>
        <taxon>Panpulmonata</taxon>
        <taxon>Sacoglossa</taxon>
        <taxon>Placobranchoidea</taxon>
        <taxon>Plakobranchidae</taxon>
        <taxon>Plakobranchus</taxon>
    </lineage>
</organism>
<evidence type="ECO:0000313" key="2">
    <source>
        <dbReference type="Proteomes" id="UP000735302"/>
    </source>
</evidence>
<dbReference type="EMBL" id="BLXT01001286">
    <property type="protein sequence ID" value="GFN84247.1"/>
    <property type="molecule type" value="Genomic_DNA"/>
</dbReference>
<reference evidence="1 2" key="1">
    <citation type="journal article" date="2021" name="Elife">
        <title>Chloroplast acquisition without the gene transfer in kleptoplastic sea slugs, Plakobranchus ocellatus.</title>
        <authorList>
            <person name="Maeda T."/>
            <person name="Takahashi S."/>
            <person name="Yoshida T."/>
            <person name="Shimamura S."/>
            <person name="Takaki Y."/>
            <person name="Nagai Y."/>
            <person name="Toyoda A."/>
            <person name="Suzuki Y."/>
            <person name="Arimoto A."/>
            <person name="Ishii H."/>
            <person name="Satoh N."/>
            <person name="Nishiyama T."/>
            <person name="Hasebe M."/>
            <person name="Maruyama T."/>
            <person name="Minagawa J."/>
            <person name="Obokata J."/>
            <person name="Shigenobu S."/>
        </authorList>
    </citation>
    <scope>NUCLEOTIDE SEQUENCE [LARGE SCALE GENOMIC DNA]</scope>
</reference>
<accession>A0AAV3YPR4</accession>
<dbReference type="Proteomes" id="UP000735302">
    <property type="component" value="Unassembled WGS sequence"/>
</dbReference>
<dbReference type="AlphaFoldDB" id="A0AAV3YPR4"/>
<name>A0AAV3YPR4_9GAST</name>
<proteinExistence type="predicted"/>
<sequence>MSAQIFKSRVDLHKLFREPRLFPRTALIRMISMSLSLTPSMNEPPCLPLTSGSLSDIQHQFYARTEITSTCNPGHGCRYHPCTMIVLAGAVTSG</sequence>
<gene>
    <name evidence="1" type="ORF">PoB_001075300</name>
</gene>
<protein>
    <submittedName>
        <fullName evidence="1">Uncharacterized protein</fullName>
    </submittedName>
</protein>
<keyword evidence="2" id="KW-1185">Reference proteome</keyword>